<dbReference type="EMBL" id="BAABGU010000042">
    <property type="protein sequence ID" value="GAA4578615.1"/>
    <property type="molecule type" value="Genomic_DNA"/>
</dbReference>
<evidence type="ECO:0000313" key="1">
    <source>
        <dbReference type="EMBL" id="GAA4578615.1"/>
    </source>
</evidence>
<keyword evidence="2" id="KW-1185">Reference proteome</keyword>
<protein>
    <submittedName>
        <fullName evidence="1">Uncharacterized protein</fullName>
    </submittedName>
</protein>
<accession>A0ABP8SZN8</accession>
<organism evidence="1 2">
    <name type="scientific">Micromonospora coerulea</name>
    <dbReference type="NCBI Taxonomy" id="47856"/>
    <lineage>
        <taxon>Bacteria</taxon>
        <taxon>Bacillati</taxon>
        <taxon>Actinomycetota</taxon>
        <taxon>Actinomycetes</taxon>
        <taxon>Micromonosporales</taxon>
        <taxon>Micromonosporaceae</taxon>
        <taxon>Micromonospora</taxon>
    </lineage>
</organism>
<dbReference type="Proteomes" id="UP001500307">
    <property type="component" value="Unassembled WGS sequence"/>
</dbReference>
<gene>
    <name evidence="1" type="ORF">GCM10023176_54870</name>
</gene>
<evidence type="ECO:0000313" key="2">
    <source>
        <dbReference type="Proteomes" id="UP001500307"/>
    </source>
</evidence>
<sequence length="72" mass="7553">MLPPELLALADSLTPEALTPELIAGLAAGLGLGAGPAPDRMAVVNTLLDAAPVRLRERLLVEFVGLLQRPTW</sequence>
<comment type="caution">
    <text evidence="1">The sequence shown here is derived from an EMBL/GenBank/DDBJ whole genome shotgun (WGS) entry which is preliminary data.</text>
</comment>
<name>A0ABP8SZN8_9ACTN</name>
<proteinExistence type="predicted"/>
<reference evidence="2" key="1">
    <citation type="journal article" date="2019" name="Int. J. Syst. Evol. Microbiol.">
        <title>The Global Catalogue of Microorganisms (GCM) 10K type strain sequencing project: providing services to taxonomists for standard genome sequencing and annotation.</title>
        <authorList>
            <consortium name="The Broad Institute Genomics Platform"/>
            <consortium name="The Broad Institute Genome Sequencing Center for Infectious Disease"/>
            <person name="Wu L."/>
            <person name="Ma J."/>
        </authorList>
    </citation>
    <scope>NUCLEOTIDE SEQUENCE [LARGE SCALE GENOMIC DNA]</scope>
    <source>
        <strain evidence="2">JCM 3175</strain>
    </source>
</reference>